<keyword evidence="1" id="KW-0963">Cytoplasm</keyword>
<reference evidence="6" key="2">
    <citation type="submission" date="2015-01" db="EMBL/GenBank/DDBJ databases">
        <title>Evolutionary Origins and Diversification of the Mycorrhizal Mutualists.</title>
        <authorList>
            <consortium name="DOE Joint Genome Institute"/>
            <consortium name="Mycorrhizal Genomics Consortium"/>
            <person name="Kohler A."/>
            <person name="Kuo A."/>
            <person name="Nagy L.G."/>
            <person name="Floudas D."/>
            <person name="Copeland A."/>
            <person name="Barry K.W."/>
            <person name="Cichocki N."/>
            <person name="Veneault-Fourrey C."/>
            <person name="LaButti K."/>
            <person name="Lindquist E.A."/>
            <person name="Lipzen A."/>
            <person name="Lundell T."/>
            <person name="Morin E."/>
            <person name="Murat C."/>
            <person name="Riley R."/>
            <person name="Ohm R."/>
            <person name="Sun H."/>
            <person name="Tunlid A."/>
            <person name="Henrissat B."/>
            <person name="Grigoriev I.V."/>
            <person name="Hibbett D.S."/>
            <person name="Martin F."/>
        </authorList>
    </citation>
    <scope>NUCLEOTIDE SEQUENCE [LARGE SCALE GENOMIC DNA]</scope>
    <source>
        <strain evidence="6">Marx 270</strain>
    </source>
</reference>
<dbReference type="GO" id="GO:0008237">
    <property type="term" value="F:metallopeptidase activity"/>
    <property type="evidence" value="ECO:0007669"/>
    <property type="project" value="InterPro"/>
</dbReference>
<evidence type="ECO:0000256" key="2">
    <source>
        <dbReference type="ARBA" id="ARBA00022540"/>
    </source>
</evidence>
<keyword evidence="6" id="KW-1185">Reference proteome</keyword>
<sequence length="318" mass="33895">MTLGPSNSAICVQNTSQANHSTTPPRPTSLTIHPTALFSILDHYLRRTDRQHRVIGTLLGTRPTPSTVSVTHAFAVLHSETEEQVAVDMEYHRSMFEMFVRGRGDANKEQLSIVGWYATGGAEKQALQGLAQGQGQNGLGTYSALIQNFYEQETAPYPAVHVALDTGTEEGVGAGVRAYVSSPVGVTQKAENCVFVPIPCELCFHDTERAGLDLLLSSSSSPNGTATPTTPLSNLHDALVSTSSALSRVLAYVQAVLRGTVEPDPALGRYLWSVLGTVPDEEGGWATSLQDTLMVSYLANLVRGEAEVAARLALAGST</sequence>
<dbReference type="CDD" id="cd08064">
    <property type="entry name" value="MPN_eIF3f"/>
    <property type="match status" value="1"/>
</dbReference>
<dbReference type="GO" id="GO:0031369">
    <property type="term" value="F:translation initiation factor binding"/>
    <property type="evidence" value="ECO:0007669"/>
    <property type="project" value="InterPro"/>
</dbReference>
<evidence type="ECO:0000313" key="6">
    <source>
        <dbReference type="Proteomes" id="UP000054217"/>
    </source>
</evidence>
<protein>
    <recommendedName>
        <fullName evidence="4">MPN domain-containing protein</fullName>
    </recommendedName>
</protein>
<dbReference type="FunCoup" id="A0A0C3PF99">
    <property type="interactions" value="790"/>
</dbReference>
<dbReference type="Pfam" id="PF01398">
    <property type="entry name" value="JAB"/>
    <property type="match status" value="1"/>
</dbReference>
<dbReference type="HOGENOM" id="CLU_027018_0_2_1"/>
<dbReference type="EMBL" id="KN831947">
    <property type="protein sequence ID" value="KIO12555.1"/>
    <property type="molecule type" value="Genomic_DNA"/>
</dbReference>
<gene>
    <name evidence="5" type="ORF">M404DRAFT_993542</name>
</gene>
<dbReference type="InterPro" id="IPR024969">
    <property type="entry name" value="EIF3F/CSN6-like_C"/>
</dbReference>
<dbReference type="InterPro" id="IPR000555">
    <property type="entry name" value="JAMM/MPN+_dom"/>
</dbReference>
<dbReference type="SMART" id="SM00232">
    <property type="entry name" value="JAB_MPN"/>
    <property type="match status" value="1"/>
</dbReference>
<name>A0A0C3PF99_PISTI</name>
<accession>A0A0C3PF99</accession>
<keyword evidence="3" id="KW-0648">Protein biosynthesis</keyword>
<evidence type="ECO:0000256" key="3">
    <source>
        <dbReference type="ARBA" id="ARBA00022917"/>
    </source>
</evidence>
<proteinExistence type="predicted"/>
<organism evidence="5 6">
    <name type="scientific">Pisolithus tinctorius Marx 270</name>
    <dbReference type="NCBI Taxonomy" id="870435"/>
    <lineage>
        <taxon>Eukaryota</taxon>
        <taxon>Fungi</taxon>
        <taxon>Dikarya</taxon>
        <taxon>Basidiomycota</taxon>
        <taxon>Agaricomycotina</taxon>
        <taxon>Agaricomycetes</taxon>
        <taxon>Agaricomycetidae</taxon>
        <taxon>Boletales</taxon>
        <taxon>Sclerodermatineae</taxon>
        <taxon>Pisolithaceae</taxon>
        <taxon>Pisolithus</taxon>
    </lineage>
</organism>
<evidence type="ECO:0000313" key="5">
    <source>
        <dbReference type="EMBL" id="KIO12555.1"/>
    </source>
</evidence>
<dbReference type="STRING" id="870435.A0A0C3PF99"/>
<dbReference type="Gene3D" id="3.40.140.10">
    <property type="entry name" value="Cytidine Deaminase, domain 2"/>
    <property type="match status" value="1"/>
</dbReference>
<dbReference type="PANTHER" id="PTHR10540">
    <property type="entry name" value="EUKARYOTIC TRANSLATION INITIATION FACTOR 3 SUBUNIT F-RELATED"/>
    <property type="match status" value="1"/>
</dbReference>
<dbReference type="InParanoid" id="A0A0C3PF99"/>
<dbReference type="GO" id="GO:0071541">
    <property type="term" value="C:eukaryotic translation initiation factor 3 complex, eIF3m"/>
    <property type="evidence" value="ECO:0007669"/>
    <property type="project" value="TreeGrafter"/>
</dbReference>
<feature type="domain" description="MPN" evidence="4">
    <location>
        <begin position="30"/>
        <end position="185"/>
    </location>
</feature>
<dbReference type="Pfam" id="PF13012">
    <property type="entry name" value="MitMem_reg"/>
    <property type="match status" value="1"/>
</dbReference>
<dbReference type="InterPro" id="IPR027531">
    <property type="entry name" value="eIF3f"/>
</dbReference>
<evidence type="ECO:0000259" key="4">
    <source>
        <dbReference type="PROSITE" id="PS50249"/>
    </source>
</evidence>
<dbReference type="OrthoDB" id="25498at2759"/>
<evidence type="ECO:0000256" key="1">
    <source>
        <dbReference type="ARBA" id="ARBA00022490"/>
    </source>
</evidence>
<dbReference type="AlphaFoldDB" id="A0A0C3PF99"/>
<dbReference type="GO" id="GO:0003743">
    <property type="term" value="F:translation initiation factor activity"/>
    <property type="evidence" value="ECO:0007669"/>
    <property type="project" value="UniProtKB-KW"/>
</dbReference>
<dbReference type="Proteomes" id="UP000054217">
    <property type="component" value="Unassembled WGS sequence"/>
</dbReference>
<keyword evidence="2" id="KW-0396">Initiation factor</keyword>
<dbReference type="PANTHER" id="PTHR10540:SF6">
    <property type="entry name" value="EUKARYOTIC TRANSLATION INITIATION FACTOR 3 SUBUNIT F"/>
    <property type="match status" value="1"/>
</dbReference>
<dbReference type="PROSITE" id="PS50249">
    <property type="entry name" value="MPN"/>
    <property type="match status" value="1"/>
</dbReference>
<dbReference type="InterPro" id="IPR037518">
    <property type="entry name" value="MPN"/>
</dbReference>
<reference evidence="5 6" key="1">
    <citation type="submission" date="2014-04" db="EMBL/GenBank/DDBJ databases">
        <authorList>
            <consortium name="DOE Joint Genome Institute"/>
            <person name="Kuo A."/>
            <person name="Kohler A."/>
            <person name="Costa M.D."/>
            <person name="Nagy L.G."/>
            <person name="Floudas D."/>
            <person name="Copeland A."/>
            <person name="Barry K.W."/>
            <person name="Cichocki N."/>
            <person name="Veneault-Fourrey C."/>
            <person name="LaButti K."/>
            <person name="Lindquist E.A."/>
            <person name="Lipzen A."/>
            <person name="Lundell T."/>
            <person name="Morin E."/>
            <person name="Murat C."/>
            <person name="Sun H."/>
            <person name="Tunlid A."/>
            <person name="Henrissat B."/>
            <person name="Grigoriev I.V."/>
            <person name="Hibbett D.S."/>
            <person name="Martin F."/>
            <person name="Nordberg H.P."/>
            <person name="Cantor M.N."/>
            <person name="Hua S.X."/>
        </authorList>
    </citation>
    <scope>NUCLEOTIDE SEQUENCE [LARGE SCALE GENOMIC DNA]</scope>
    <source>
        <strain evidence="5 6">Marx 270</strain>
    </source>
</reference>